<name>A0ACB0YGZ9_MELEN</name>
<dbReference type="EMBL" id="CAVMJV010000012">
    <property type="protein sequence ID" value="CAK5046066.1"/>
    <property type="molecule type" value="Genomic_DNA"/>
</dbReference>
<evidence type="ECO:0000313" key="1">
    <source>
        <dbReference type="EMBL" id="CAK5046066.1"/>
    </source>
</evidence>
<gene>
    <name evidence="1" type="ORF">MENTE1834_LOCUS11946</name>
</gene>
<accession>A0ACB0YGZ9</accession>
<sequence length="145" mass="16796">MEVKINRKRKFGEEKLIENIEIVRPILIDYYFTKCIISNIFECNYITPLHVENANLVYEIFEPTNMWEGNQTLEIVGRAEADIFDGDNVAKITFRIVSGKMKTGQCFSEIILGREAILMWENKGFRPLEQAFKCIKCGQPEIGPQ</sequence>
<reference evidence="1" key="1">
    <citation type="submission" date="2023-11" db="EMBL/GenBank/DDBJ databases">
        <authorList>
            <person name="Poullet M."/>
        </authorList>
    </citation>
    <scope>NUCLEOTIDE SEQUENCE</scope>
    <source>
        <strain evidence="1">E1834</strain>
    </source>
</reference>
<dbReference type="Proteomes" id="UP001497535">
    <property type="component" value="Unassembled WGS sequence"/>
</dbReference>
<protein>
    <submittedName>
        <fullName evidence="1">Uncharacterized protein</fullName>
    </submittedName>
</protein>
<evidence type="ECO:0000313" key="2">
    <source>
        <dbReference type="Proteomes" id="UP001497535"/>
    </source>
</evidence>
<organism evidence="1 2">
    <name type="scientific">Meloidogyne enterolobii</name>
    <name type="common">Root-knot nematode worm</name>
    <name type="synonym">Meloidogyne mayaguensis</name>
    <dbReference type="NCBI Taxonomy" id="390850"/>
    <lineage>
        <taxon>Eukaryota</taxon>
        <taxon>Metazoa</taxon>
        <taxon>Ecdysozoa</taxon>
        <taxon>Nematoda</taxon>
        <taxon>Chromadorea</taxon>
        <taxon>Rhabditida</taxon>
        <taxon>Tylenchina</taxon>
        <taxon>Tylenchomorpha</taxon>
        <taxon>Tylenchoidea</taxon>
        <taxon>Meloidogynidae</taxon>
        <taxon>Meloidogyninae</taxon>
        <taxon>Meloidogyne</taxon>
    </lineage>
</organism>
<keyword evidence="2" id="KW-1185">Reference proteome</keyword>
<proteinExistence type="predicted"/>
<comment type="caution">
    <text evidence="1">The sequence shown here is derived from an EMBL/GenBank/DDBJ whole genome shotgun (WGS) entry which is preliminary data.</text>
</comment>